<evidence type="ECO:0000256" key="1">
    <source>
        <dbReference type="SAM" id="Phobius"/>
    </source>
</evidence>
<organism evidence="2 3">
    <name type="scientific">Acrasis kona</name>
    <dbReference type="NCBI Taxonomy" id="1008807"/>
    <lineage>
        <taxon>Eukaryota</taxon>
        <taxon>Discoba</taxon>
        <taxon>Heterolobosea</taxon>
        <taxon>Tetramitia</taxon>
        <taxon>Eutetramitia</taxon>
        <taxon>Acrasidae</taxon>
        <taxon>Acrasis</taxon>
    </lineage>
</organism>
<protein>
    <recommendedName>
        <fullName evidence="4">PB1 domain-containing protein</fullName>
    </recommendedName>
</protein>
<sequence length="236" mass="26861">MVGSIKVHIIGEDGTTTRRLRLLENETLETIRSVLNLQDAELTYTDDESDVIQLSGENDWNAAIACKLDSLVICAKKKVKTQHFNADCSMGRRSKSARPSKYMINDAWFLSVCFLLLLPVVFALLLPNKASKTEVHSRNIQYHEQINIKGTYFTIEAPNNQTTGFVLGGDLVVFRDSNNMFLCDDFGKLVHNRVNVGEWEQFRIHKSVRPQEAFHNNLLSSQDDLYIKGVFNTYDI</sequence>
<gene>
    <name evidence="2" type="ORF">AKO1_010403</name>
</gene>
<comment type="caution">
    <text evidence="2">The sequence shown here is derived from an EMBL/GenBank/DDBJ whole genome shotgun (WGS) entry which is preliminary data.</text>
</comment>
<dbReference type="EMBL" id="JAOPGA020000900">
    <property type="protein sequence ID" value="KAL0482837.1"/>
    <property type="molecule type" value="Genomic_DNA"/>
</dbReference>
<reference evidence="2 3" key="1">
    <citation type="submission" date="2024-03" db="EMBL/GenBank/DDBJ databases">
        <title>The Acrasis kona genome and developmental transcriptomes reveal deep origins of eukaryotic multicellular pathways.</title>
        <authorList>
            <person name="Sheikh S."/>
            <person name="Fu C.-J."/>
            <person name="Brown M.W."/>
            <person name="Baldauf S.L."/>
        </authorList>
    </citation>
    <scope>NUCLEOTIDE SEQUENCE [LARGE SCALE GENOMIC DNA]</scope>
    <source>
        <strain evidence="2 3">ATCC MYA-3509</strain>
    </source>
</reference>
<dbReference type="SUPFAM" id="SSF54277">
    <property type="entry name" value="CAD &amp; PB1 domains"/>
    <property type="match status" value="1"/>
</dbReference>
<name>A0AAW2YZA0_9EUKA</name>
<keyword evidence="1" id="KW-0472">Membrane</keyword>
<feature type="transmembrane region" description="Helical" evidence="1">
    <location>
        <begin position="102"/>
        <end position="126"/>
    </location>
</feature>
<keyword evidence="1" id="KW-0812">Transmembrane</keyword>
<dbReference type="Gene3D" id="2.80.10.50">
    <property type="match status" value="1"/>
</dbReference>
<keyword evidence="1" id="KW-1133">Transmembrane helix</keyword>
<evidence type="ECO:0000313" key="3">
    <source>
        <dbReference type="Proteomes" id="UP001431209"/>
    </source>
</evidence>
<evidence type="ECO:0000313" key="2">
    <source>
        <dbReference type="EMBL" id="KAL0482837.1"/>
    </source>
</evidence>
<accession>A0AAW2YZA0</accession>
<proteinExistence type="predicted"/>
<dbReference type="AlphaFoldDB" id="A0AAW2YZA0"/>
<evidence type="ECO:0008006" key="4">
    <source>
        <dbReference type="Google" id="ProtNLM"/>
    </source>
</evidence>
<dbReference type="Proteomes" id="UP001431209">
    <property type="component" value="Unassembled WGS sequence"/>
</dbReference>
<keyword evidence="3" id="KW-1185">Reference proteome</keyword>